<dbReference type="OrthoDB" id="9802525at2"/>
<keyword evidence="3" id="KW-0808">Transferase</keyword>
<feature type="domain" description="Glycosyl transferase family 1" evidence="1">
    <location>
        <begin position="194"/>
        <end position="348"/>
    </location>
</feature>
<dbReference type="CDD" id="cd03814">
    <property type="entry name" value="GT4-like"/>
    <property type="match status" value="1"/>
</dbReference>
<name>A0A0M2T0J1_9BACI</name>
<dbReference type="Proteomes" id="UP000034166">
    <property type="component" value="Unassembled WGS sequence"/>
</dbReference>
<evidence type="ECO:0000259" key="1">
    <source>
        <dbReference type="Pfam" id="PF00534"/>
    </source>
</evidence>
<dbReference type="AlphaFoldDB" id="A0A0M2T0J1"/>
<reference evidence="3 4" key="1">
    <citation type="submission" date="2015-04" db="EMBL/GenBank/DDBJ databases">
        <title>Taxonomic description and genome sequence of Bacillus campisalis sp. nov., a novel member of the genus Bacillus isolated from solar saltern.</title>
        <authorList>
            <person name="Mathan Kumar R."/>
            <person name="Kaur G."/>
            <person name="Kumar A."/>
            <person name="Singh N.K."/>
            <person name="Kaur N."/>
            <person name="Kumar N."/>
            <person name="Mayilraj S."/>
        </authorList>
    </citation>
    <scope>NUCLEOTIDE SEQUENCE [LARGE SCALE GENOMIC DNA]</scope>
    <source>
        <strain evidence="3 4">SA2-6</strain>
    </source>
</reference>
<dbReference type="PATRIC" id="fig|1408103.3.peg.285"/>
<evidence type="ECO:0000259" key="2">
    <source>
        <dbReference type="Pfam" id="PF13439"/>
    </source>
</evidence>
<keyword evidence="4" id="KW-1185">Reference proteome</keyword>
<accession>A0A0M2T0J1</accession>
<dbReference type="Pfam" id="PF13439">
    <property type="entry name" value="Glyco_transf_4"/>
    <property type="match status" value="1"/>
</dbReference>
<dbReference type="RefSeq" id="WP_046521879.1">
    <property type="nucleotide sequence ID" value="NZ_LAYY01000001.1"/>
</dbReference>
<dbReference type="SUPFAM" id="SSF53756">
    <property type="entry name" value="UDP-Glycosyltransferase/glycogen phosphorylase"/>
    <property type="match status" value="1"/>
</dbReference>
<dbReference type="Pfam" id="PF00534">
    <property type="entry name" value="Glycos_transf_1"/>
    <property type="match status" value="1"/>
</dbReference>
<feature type="domain" description="Glycosyltransferase subfamily 4-like N-terminal" evidence="2">
    <location>
        <begin position="15"/>
        <end position="177"/>
    </location>
</feature>
<dbReference type="InterPro" id="IPR028098">
    <property type="entry name" value="Glyco_trans_4-like_N"/>
</dbReference>
<dbReference type="InterPro" id="IPR050194">
    <property type="entry name" value="Glycosyltransferase_grp1"/>
</dbReference>
<dbReference type="Gene3D" id="3.40.50.2000">
    <property type="entry name" value="Glycogen Phosphorylase B"/>
    <property type="match status" value="2"/>
</dbReference>
<proteinExistence type="predicted"/>
<dbReference type="InterPro" id="IPR001296">
    <property type="entry name" value="Glyco_trans_1"/>
</dbReference>
<evidence type="ECO:0000313" key="3">
    <source>
        <dbReference type="EMBL" id="KKK39938.1"/>
    </source>
</evidence>
<dbReference type="PANTHER" id="PTHR45947:SF3">
    <property type="entry name" value="SULFOQUINOVOSYL TRANSFERASE SQD2"/>
    <property type="match status" value="1"/>
</dbReference>
<gene>
    <name evidence="3" type="ORF">WQ57_01305</name>
</gene>
<organism evidence="3 4">
    <name type="scientific">Mesobacillus campisalis</name>
    <dbReference type="NCBI Taxonomy" id="1408103"/>
    <lineage>
        <taxon>Bacteria</taxon>
        <taxon>Bacillati</taxon>
        <taxon>Bacillota</taxon>
        <taxon>Bacilli</taxon>
        <taxon>Bacillales</taxon>
        <taxon>Bacillaceae</taxon>
        <taxon>Mesobacillus</taxon>
    </lineage>
</organism>
<protein>
    <submittedName>
        <fullName evidence="3">Glycosyl transferase</fullName>
    </submittedName>
</protein>
<dbReference type="EMBL" id="LAYY01000001">
    <property type="protein sequence ID" value="KKK39938.1"/>
    <property type="molecule type" value="Genomic_DNA"/>
</dbReference>
<comment type="caution">
    <text evidence="3">The sequence shown here is derived from an EMBL/GenBank/DDBJ whole genome shotgun (WGS) entry which is preliminary data.</text>
</comment>
<evidence type="ECO:0000313" key="4">
    <source>
        <dbReference type="Proteomes" id="UP000034166"/>
    </source>
</evidence>
<sequence length="379" mass="42930">MKIAIFTDTYFPDMNGVARTLKRLADYLAEHHISCKIFAPKTPSDYVADNLHQFTSLSLFLYPECRMAFPNLNQVKTELESFSPDLIHVATPFNIGLCGSYFAKKMNIPLVGSYHTDFDKYLKYYNLQFLSKYLWRYMTWFHSPFQKLFVPSMETLNQLQQRGFSNLELWGRGVDCSLFHPDYNKLSGRMRYKAGNKLLFTYAGRLAPEKDLNTLMNVAASLPESINEQFQWLIVGDGPQREELEAQAPENMVFTGYLKGERLAEVYSISDVFVFPSPTETFGNVVLEAMASGTPVVCANSGGVKHLVKDGVTGFLCEPGNPESFEEALIKLINTPSLLHTMGREGRNFALTQKWDTILESLVLSYRGAAEAGEEIRYA</sequence>
<dbReference type="GO" id="GO:0016758">
    <property type="term" value="F:hexosyltransferase activity"/>
    <property type="evidence" value="ECO:0007669"/>
    <property type="project" value="TreeGrafter"/>
</dbReference>
<dbReference type="PANTHER" id="PTHR45947">
    <property type="entry name" value="SULFOQUINOVOSYL TRANSFERASE SQD2"/>
    <property type="match status" value="1"/>
</dbReference>